<dbReference type="AlphaFoldDB" id="A0A914Q6S9"/>
<protein>
    <submittedName>
        <fullName evidence="3">Uncharacterized protein</fullName>
    </submittedName>
</protein>
<feature type="compositionally biased region" description="Basic and acidic residues" evidence="1">
    <location>
        <begin position="73"/>
        <end position="83"/>
    </location>
</feature>
<feature type="compositionally biased region" description="Polar residues" evidence="1">
    <location>
        <begin position="63"/>
        <end position="72"/>
    </location>
</feature>
<dbReference type="WBParaSite" id="PDA_v2.g26707.t1">
    <property type="protein sequence ID" value="PDA_v2.g26707.t1"/>
    <property type="gene ID" value="PDA_v2.g26707"/>
</dbReference>
<keyword evidence="2" id="KW-1185">Reference proteome</keyword>
<evidence type="ECO:0000313" key="2">
    <source>
        <dbReference type="Proteomes" id="UP000887578"/>
    </source>
</evidence>
<organism evidence="2 3">
    <name type="scientific">Panagrolaimus davidi</name>
    <dbReference type="NCBI Taxonomy" id="227884"/>
    <lineage>
        <taxon>Eukaryota</taxon>
        <taxon>Metazoa</taxon>
        <taxon>Ecdysozoa</taxon>
        <taxon>Nematoda</taxon>
        <taxon>Chromadorea</taxon>
        <taxon>Rhabditida</taxon>
        <taxon>Tylenchina</taxon>
        <taxon>Panagrolaimomorpha</taxon>
        <taxon>Panagrolaimoidea</taxon>
        <taxon>Panagrolaimidae</taxon>
        <taxon>Panagrolaimus</taxon>
    </lineage>
</organism>
<evidence type="ECO:0000256" key="1">
    <source>
        <dbReference type="SAM" id="MobiDB-lite"/>
    </source>
</evidence>
<name>A0A914Q6S9_9BILA</name>
<dbReference type="Proteomes" id="UP000887578">
    <property type="component" value="Unplaced"/>
</dbReference>
<evidence type="ECO:0000313" key="3">
    <source>
        <dbReference type="WBParaSite" id="PDA_v2.g26707.t1"/>
    </source>
</evidence>
<feature type="compositionally biased region" description="Basic and acidic residues" evidence="1">
    <location>
        <begin position="96"/>
        <end position="105"/>
    </location>
</feature>
<reference evidence="3" key="1">
    <citation type="submission" date="2022-11" db="UniProtKB">
        <authorList>
            <consortium name="WormBaseParasite"/>
        </authorList>
    </citation>
    <scope>IDENTIFICATION</scope>
</reference>
<feature type="region of interest" description="Disordered" evidence="1">
    <location>
        <begin position="55"/>
        <end position="106"/>
    </location>
</feature>
<proteinExistence type="predicted"/>
<sequence length="341" mass="38912">MASKSNFLLPGNNSGFSLISVGPNSGQYSNLNLNQNRNSQNFDIIKPKAFSTKFEDDVYDSSPKPNQQSNSDKSFHSSIKDDISSNFGGLNINDNDNNKVKEERSPSTLSLRIASYENSVSNIDFTGDKHDTIKKKHISESYFGFAVIQNPFEFPRQQQESNEVAEPEVSQFRASQMLFNPNDDGQIPLYNCNLQPKYLIFLKLFQGEFVVTRNGTNNLLSFVKKYDTDGKTALSYYLFQVDTKTKILNPFDQRQVKCKSCGKTFYVIYKYFFTDPDHECDGVDAHTKWNNELKNEFHLKIKRKEFGEDVDLLQAYTQHMGIYIGGEPSNLTKNLIKGVSF</sequence>
<feature type="compositionally biased region" description="Polar residues" evidence="1">
    <location>
        <begin position="84"/>
        <end position="95"/>
    </location>
</feature>
<accession>A0A914Q6S9</accession>